<keyword evidence="2" id="KW-0964">Secreted</keyword>
<evidence type="ECO:0000256" key="2">
    <source>
        <dbReference type="ARBA" id="ARBA00022525"/>
    </source>
</evidence>
<dbReference type="AlphaFoldDB" id="A0A1U8DMA1"/>
<keyword evidence="7" id="KW-1185">Reference proteome</keyword>
<dbReference type="PROSITE" id="PS51438">
    <property type="entry name" value="ALBUMIN_2"/>
    <property type="match status" value="1"/>
</dbReference>
<evidence type="ECO:0000256" key="3">
    <source>
        <dbReference type="ARBA" id="ARBA00022729"/>
    </source>
</evidence>
<dbReference type="InterPro" id="IPR014760">
    <property type="entry name" value="Serum_albumin_N"/>
</dbReference>
<evidence type="ECO:0000256" key="4">
    <source>
        <dbReference type="ARBA" id="ARBA00022737"/>
    </source>
</evidence>
<organism evidence="7 8">
    <name type="scientific">Alligator sinensis</name>
    <name type="common">Chinese alligator</name>
    <dbReference type="NCBI Taxonomy" id="38654"/>
    <lineage>
        <taxon>Eukaryota</taxon>
        <taxon>Metazoa</taxon>
        <taxon>Chordata</taxon>
        <taxon>Craniata</taxon>
        <taxon>Vertebrata</taxon>
        <taxon>Euteleostomi</taxon>
        <taxon>Archelosauria</taxon>
        <taxon>Archosauria</taxon>
        <taxon>Crocodylia</taxon>
        <taxon>Alligatoridae</taxon>
        <taxon>Alligatorinae</taxon>
        <taxon>Alligator</taxon>
    </lineage>
</organism>
<dbReference type="KEGG" id="asn:102383810"/>
<accession>A0A1U8DMA1</accession>
<keyword evidence="5" id="KW-1015">Disulfide bond</keyword>
<dbReference type="Gene3D" id="1.10.246.10">
    <property type="match status" value="1"/>
</dbReference>
<sequence length="159" mass="18334">MRHAVIDKRDGQPVVIKPVKEDGSMQEHTCEILKKFGERTLKALTLALFSQKFPKADFDTMMKMTTDIVEMQKECCQGDMLDCMHNRAEFTSYACSHQDAISSKIQNCCEKPVLERSKCIFMSENDDKPTGLSPQVRQFIEDQDVCKHFEEKKDIYLAE</sequence>
<dbReference type="GeneID" id="102383810"/>
<evidence type="ECO:0000256" key="1">
    <source>
        <dbReference type="ARBA" id="ARBA00004613"/>
    </source>
</evidence>
<dbReference type="InParanoid" id="A0A1U8DMA1"/>
<dbReference type="SMART" id="SM00103">
    <property type="entry name" value="ALBUMIN"/>
    <property type="match status" value="1"/>
</dbReference>
<dbReference type="eggNOG" id="ENOG502R7EA">
    <property type="taxonomic scope" value="Eukaryota"/>
</dbReference>
<dbReference type="FunFam" id="1.10.246.10:FF:000001">
    <property type="entry name" value="Serum albumin"/>
    <property type="match status" value="1"/>
</dbReference>
<dbReference type="STRING" id="38654.A0A1U8DMA1"/>
<dbReference type="GO" id="GO:0036094">
    <property type="term" value="F:small molecule binding"/>
    <property type="evidence" value="ECO:0007669"/>
    <property type="project" value="TreeGrafter"/>
</dbReference>
<evidence type="ECO:0000313" key="8">
    <source>
        <dbReference type="RefSeq" id="XP_014378365.2"/>
    </source>
</evidence>
<dbReference type="GO" id="GO:0005737">
    <property type="term" value="C:cytoplasm"/>
    <property type="evidence" value="ECO:0007669"/>
    <property type="project" value="TreeGrafter"/>
</dbReference>
<dbReference type="SUPFAM" id="SSF48552">
    <property type="entry name" value="Serum albumin-like"/>
    <property type="match status" value="1"/>
</dbReference>
<feature type="domain" description="Albumin" evidence="6">
    <location>
        <begin position="17"/>
        <end position="159"/>
    </location>
</feature>
<dbReference type="PANTHER" id="PTHR11385">
    <property type="entry name" value="SERUM ALBUMIN-RELATED"/>
    <property type="match status" value="1"/>
</dbReference>
<gene>
    <name evidence="8" type="primary">LOC102383810</name>
</gene>
<dbReference type="PANTHER" id="PTHR11385:SF14">
    <property type="entry name" value="AFAMIN"/>
    <property type="match status" value="1"/>
</dbReference>
<dbReference type="Pfam" id="PF00273">
    <property type="entry name" value="Serum_albumin"/>
    <property type="match status" value="1"/>
</dbReference>
<evidence type="ECO:0000256" key="5">
    <source>
        <dbReference type="ARBA" id="ARBA00023157"/>
    </source>
</evidence>
<proteinExistence type="predicted"/>
<dbReference type="GO" id="GO:0072562">
    <property type="term" value="C:blood microparticle"/>
    <property type="evidence" value="ECO:0007669"/>
    <property type="project" value="TreeGrafter"/>
</dbReference>
<keyword evidence="3" id="KW-0732">Signal</keyword>
<name>A0A1U8DMA1_ALLSI</name>
<dbReference type="InterPro" id="IPR020858">
    <property type="entry name" value="Serum_albumin-like"/>
</dbReference>
<evidence type="ECO:0000313" key="7">
    <source>
        <dbReference type="Proteomes" id="UP000189705"/>
    </source>
</evidence>
<dbReference type="InterPro" id="IPR000264">
    <property type="entry name" value="ALB/AFP/VDB"/>
</dbReference>
<reference evidence="8" key="1">
    <citation type="submission" date="2025-08" db="UniProtKB">
        <authorList>
            <consortium name="RefSeq"/>
        </authorList>
    </citation>
    <scope>IDENTIFICATION</scope>
</reference>
<comment type="subcellular location">
    <subcellularLocation>
        <location evidence="1">Secreted</location>
    </subcellularLocation>
</comment>
<dbReference type="Proteomes" id="UP000189705">
    <property type="component" value="Unplaced"/>
</dbReference>
<keyword evidence="4" id="KW-0677">Repeat</keyword>
<protein>
    <submittedName>
        <fullName evidence="8">Alpha-fetoprotein-like</fullName>
    </submittedName>
</protein>
<dbReference type="RefSeq" id="XP_014378365.2">
    <property type="nucleotide sequence ID" value="XM_014522879.2"/>
</dbReference>
<evidence type="ECO:0000259" key="6">
    <source>
        <dbReference type="PROSITE" id="PS51438"/>
    </source>
</evidence>